<dbReference type="InterPro" id="IPR029055">
    <property type="entry name" value="Ntn_hydrolases_N"/>
</dbReference>
<feature type="region of interest" description="Disordered" evidence="1">
    <location>
        <begin position="118"/>
        <end position="143"/>
    </location>
</feature>
<dbReference type="EMBL" id="JABWMJ010000003">
    <property type="protein sequence ID" value="NUZ05874.1"/>
    <property type="molecule type" value="Genomic_DNA"/>
</dbReference>
<organism evidence="2 3">
    <name type="scientific">Piscinibacter koreensis</name>
    <dbReference type="NCBI Taxonomy" id="2742824"/>
    <lineage>
        <taxon>Bacteria</taxon>
        <taxon>Pseudomonadati</taxon>
        <taxon>Pseudomonadota</taxon>
        <taxon>Betaproteobacteria</taxon>
        <taxon>Burkholderiales</taxon>
        <taxon>Sphaerotilaceae</taxon>
        <taxon>Piscinibacter</taxon>
    </lineage>
</organism>
<dbReference type="RefSeq" id="WP_176068222.1">
    <property type="nucleotide sequence ID" value="NZ_JABWMJ010000003.1"/>
</dbReference>
<protein>
    <submittedName>
        <fullName evidence="2">Uncharacterized protein</fullName>
    </submittedName>
</protein>
<feature type="region of interest" description="Disordered" evidence="1">
    <location>
        <begin position="1"/>
        <end position="26"/>
    </location>
</feature>
<dbReference type="Proteomes" id="UP000529637">
    <property type="component" value="Unassembled WGS sequence"/>
</dbReference>
<comment type="caution">
    <text evidence="2">The sequence shown here is derived from an EMBL/GenBank/DDBJ whole genome shotgun (WGS) entry which is preliminary data.</text>
</comment>
<evidence type="ECO:0000313" key="2">
    <source>
        <dbReference type="EMBL" id="NUZ05874.1"/>
    </source>
</evidence>
<dbReference type="SUPFAM" id="SSF56235">
    <property type="entry name" value="N-terminal nucleophile aminohydrolases (Ntn hydrolases)"/>
    <property type="match status" value="1"/>
</dbReference>
<evidence type="ECO:0000313" key="3">
    <source>
        <dbReference type="Proteomes" id="UP000529637"/>
    </source>
</evidence>
<gene>
    <name evidence="2" type="ORF">HQN59_08860</name>
</gene>
<sequence>MADSARGEASGAIVVEGGADNSKSHEGGCRAAAAAARGVLAGDGDALAAALATVCVLEDAGGRNAGSGPVPGRAGAAHRETQRRLQGAEPTLPGVADHVFASRWNDLLSSEEATRRHGGLIGVTPTSHAAASKRATPTCLPPA</sequence>
<feature type="region of interest" description="Disordered" evidence="1">
    <location>
        <begin position="62"/>
        <end position="89"/>
    </location>
</feature>
<name>A0A7Y6NMH7_9BURK</name>
<reference evidence="2 3" key="1">
    <citation type="submission" date="2020-06" db="EMBL/GenBank/DDBJ databases">
        <title>Schlegella sp. ID0723 isolated from air conditioner.</title>
        <authorList>
            <person name="Kim D.Y."/>
            <person name="Kim D.-U."/>
        </authorList>
    </citation>
    <scope>NUCLEOTIDE SEQUENCE [LARGE SCALE GENOMIC DNA]</scope>
    <source>
        <strain evidence="2 3">ID0723</strain>
    </source>
</reference>
<proteinExistence type="predicted"/>
<accession>A0A7Y6NMH7</accession>
<evidence type="ECO:0000256" key="1">
    <source>
        <dbReference type="SAM" id="MobiDB-lite"/>
    </source>
</evidence>
<dbReference type="AlphaFoldDB" id="A0A7Y6NMH7"/>
<keyword evidence="3" id="KW-1185">Reference proteome</keyword>